<dbReference type="Gene3D" id="3.10.670.10">
    <property type="entry name" value="Secreted effector protein ssei"/>
    <property type="match status" value="1"/>
</dbReference>
<reference evidence="8" key="1">
    <citation type="submission" date="2013-09" db="EMBL/GenBank/DDBJ databases">
        <title>Salmonella enterica subsp. IIIa serovar 18:z4:z23:-.</title>
        <authorList>
            <person name="Chen Y."/>
            <person name="Li C."/>
            <person name="Mcdermott P."/>
            <person name="Zhao S."/>
        </authorList>
    </citation>
    <scope>NUCLEOTIDE SEQUENCE [LARGE SCALE GENOMIC DNA]</scope>
    <source>
        <strain evidence="8">N26626</strain>
    </source>
</reference>
<evidence type="ECO:0000313" key="8">
    <source>
        <dbReference type="EMBL" id="OLW05089.1"/>
    </source>
</evidence>
<name>A0A3S5YQP0_SALER</name>
<keyword evidence="5" id="KW-1035">Host cytoplasm</keyword>
<organism evidence="8">
    <name type="scientific">Salmonella enterica subsp. arizonae serovar 18:z4,z23:- str. CVM N26626</name>
    <dbReference type="NCBI Taxonomy" id="1395119"/>
    <lineage>
        <taxon>Bacteria</taxon>
        <taxon>Pseudomonadati</taxon>
        <taxon>Pseudomonadota</taxon>
        <taxon>Gammaproteobacteria</taxon>
        <taxon>Enterobacterales</taxon>
        <taxon>Enterobacteriaceae</taxon>
        <taxon>Salmonella</taxon>
    </lineage>
</organism>
<proteinExistence type="predicted"/>
<keyword evidence="3" id="KW-0964">Secreted</keyword>
<dbReference type="Pfam" id="PF12468">
    <property type="entry name" value="LRR_TTSS"/>
    <property type="match status" value="1"/>
</dbReference>
<dbReference type="Gene3D" id="3.30.2440.10">
    <property type="entry name" value="Secreted effector protein SifA"/>
    <property type="match status" value="1"/>
</dbReference>
<keyword evidence="4" id="KW-0843">Virulence</keyword>
<dbReference type="AlphaFoldDB" id="A0A3S5YQP0"/>
<accession>A0A3S5YQP0</accession>
<sequence length="389" mass="43451">MPFHVGSGCLPATISNRRIYRIAWSDIPPKMSSWEKSKEFFCSTHQTEALECIRAICHPPAGTTREDVVSRFGQLRTLAYAGCKENIHSGQHGENYFCILDEDSQEILSVTLDDAGNYTVNCQGYSETHHLTMATEPGVERTEHAEGASGISCLPATTAPQTAAEYDAVWSEWESAAPAGESRARAAAVHRESSKLGCVPNSPAPTSQIDIAYNLTSDIDAAAYLEELKRNPMINNKIMNPAGQCESLMTPVSNFMNEKGFDNIRYRGIFIWDKPTEEMPTNHFAVVGNKEGKDYVFDVTAHQFENRGMSNLTGPLILSADEWVCKYRMATRRKLIYYTDFSNSSIAANEYDALPRELESESMAGKVFVTSPRWFNTFKKQKYSLIGKR</sequence>
<evidence type="ECO:0000256" key="1">
    <source>
        <dbReference type="ARBA" id="ARBA00004192"/>
    </source>
</evidence>
<evidence type="ECO:0000256" key="5">
    <source>
        <dbReference type="ARBA" id="ARBA00023200"/>
    </source>
</evidence>
<dbReference type="GO" id="GO:0005576">
    <property type="term" value="C:extracellular region"/>
    <property type="evidence" value="ECO:0007669"/>
    <property type="project" value="UniProtKB-SubCell"/>
</dbReference>
<comment type="subcellular location">
    <subcellularLocation>
        <location evidence="1">Host cytoplasm</location>
    </subcellularLocation>
    <subcellularLocation>
        <location evidence="2">Secreted</location>
    </subcellularLocation>
</comment>
<evidence type="ECO:0000259" key="7">
    <source>
        <dbReference type="Pfam" id="PF15645"/>
    </source>
</evidence>
<dbReference type="Pfam" id="PF15645">
    <property type="entry name" value="Tox-PLDMTX"/>
    <property type="match status" value="1"/>
</dbReference>
<gene>
    <name evidence="8" type="ORF">P298_04775</name>
</gene>
<dbReference type="Proteomes" id="UP000868500">
    <property type="component" value="Unassembled WGS sequence"/>
</dbReference>
<dbReference type="EMBL" id="AWRC01000002">
    <property type="protein sequence ID" value="OLW05089.1"/>
    <property type="molecule type" value="Genomic_DNA"/>
</dbReference>
<dbReference type="GO" id="GO:0030430">
    <property type="term" value="C:host cell cytoplasm"/>
    <property type="evidence" value="ECO:0007669"/>
    <property type="project" value="UniProtKB-SubCell"/>
</dbReference>
<evidence type="ECO:0000256" key="4">
    <source>
        <dbReference type="ARBA" id="ARBA00023026"/>
    </source>
</evidence>
<evidence type="ECO:0000256" key="2">
    <source>
        <dbReference type="ARBA" id="ARBA00004613"/>
    </source>
</evidence>
<evidence type="ECO:0000256" key="3">
    <source>
        <dbReference type="ARBA" id="ARBA00022525"/>
    </source>
</evidence>
<protein>
    <submittedName>
        <fullName evidence="8">Fis family transcriptional regulator</fullName>
    </submittedName>
</protein>
<feature type="domain" description="LRR-containing bacterial E3 ligase N-terminal" evidence="6">
    <location>
        <begin position="153"/>
        <end position="186"/>
    </location>
</feature>
<evidence type="ECO:0000259" key="6">
    <source>
        <dbReference type="Pfam" id="PF12468"/>
    </source>
</evidence>
<comment type="caution">
    <text evidence="8">The sequence shown here is derived from an EMBL/GenBank/DDBJ whole genome shotgun (WGS) entry which is preliminary data.</text>
</comment>
<dbReference type="InterPro" id="IPR028907">
    <property type="entry name" value="Tox-PLDMTX_dom"/>
</dbReference>
<feature type="domain" description="Tox-PLDMTX" evidence="7">
    <location>
        <begin position="240"/>
        <end position="375"/>
    </location>
</feature>
<dbReference type="FunFam" id="3.30.2440.10:FF:000001">
    <property type="entry name" value="SPI-2 type III secretion system effector SseI"/>
    <property type="match status" value="1"/>
</dbReference>
<dbReference type="InterPro" id="IPR032674">
    <property type="entry name" value="LRR_E3_ligase_N"/>
</dbReference>